<dbReference type="AlphaFoldDB" id="A0A9E8CSD9"/>
<dbReference type="CDD" id="cd02509">
    <property type="entry name" value="GDP-M1P_Guanylyltransferase"/>
    <property type="match status" value="1"/>
</dbReference>
<dbReference type="NCBIfam" id="TIGR01479">
    <property type="entry name" value="GMP_PMI"/>
    <property type="match status" value="1"/>
</dbReference>
<evidence type="ECO:0000259" key="9">
    <source>
        <dbReference type="Pfam" id="PF00483"/>
    </source>
</evidence>
<evidence type="ECO:0000256" key="1">
    <source>
        <dbReference type="ARBA" id="ARBA00006115"/>
    </source>
</evidence>
<dbReference type="GO" id="GO:0016853">
    <property type="term" value="F:isomerase activity"/>
    <property type="evidence" value="ECO:0007669"/>
    <property type="project" value="UniProtKB-KW"/>
</dbReference>
<organism evidence="12">
    <name type="scientific">Bosea sp. NBC_00436</name>
    <dbReference type="NCBI Taxonomy" id="2969620"/>
    <lineage>
        <taxon>Bacteria</taxon>
        <taxon>Pseudomonadati</taxon>
        <taxon>Pseudomonadota</taxon>
        <taxon>Alphaproteobacteria</taxon>
        <taxon>Hyphomicrobiales</taxon>
        <taxon>Boseaceae</taxon>
        <taxon>Bosea</taxon>
    </lineage>
</organism>
<dbReference type="InterPro" id="IPR001538">
    <property type="entry name" value="Man6P_isomerase-2_C"/>
</dbReference>
<keyword evidence="4 12" id="KW-0548">Nucleotidyltransferase</keyword>
<dbReference type="Pfam" id="PF22640">
    <property type="entry name" value="ManC_GMP_beta-helix"/>
    <property type="match status" value="1"/>
</dbReference>
<accession>A0A9E8CSD9</accession>
<evidence type="ECO:0000256" key="4">
    <source>
        <dbReference type="ARBA" id="ARBA00022695"/>
    </source>
</evidence>
<dbReference type="InterPro" id="IPR054566">
    <property type="entry name" value="ManC/GMP-like_b-helix"/>
</dbReference>
<dbReference type="GO" id="GO:0005525">
    <property type="term" value="F:GTP binding"/>
    <property type="evidence" value="ECO:0007669"/>
    <property type="project" value="UniProtKB-KW"/>
</dbReference>
<dbReference type="FunFam" id="2.60.120.10:FF:000032">
    <property type="entry name" value="Mannose-1-phosphate guanylyltransferase/mannose-6-phosphate isomerase"/>
    <property type="match status" value="1"/>
</dbReference>
<dbReference type="FunFam" id="3.90.550.10:FF:000046">
    <property type="entry name" value="Mannose-1-phosphate guanylyltransferase (GDP)"/>
    <property type="match status" value="1"/>
</dbReference>
<keyword evidence="12" id="KW-0413">Isomerase</keyword>
<dbReference type="InterPro" id="IPR014710">
    <property type="entry name" value="RmlC-like_jellyroll"/>
</dbReference>
<keyword evidence="6" id="KW-0342">GTP-binding</keyword>
<comment type="catalytic activity">
    <reaction evidence="7">
        <text>alpha-D-mannose 1-phosphate + GTP + H(+) = GDP-alpha-D-mannose + diphosphate</text>
        <dbReference type="Rhea" id="RHEA:15229"/>
        <dbReference type="ChEBI" id="CHEBI:15378"/>
        <dbReference type="ChEBI" id="CHEBI:33019"/>
        <dbReference type="ChEBI" id="CHEBI:37565"/>
        <dbReference type="ChEBI" id="CHEBI:57527"/>
        <dbReference type="ChEBI" id="CHEBI:58409"/>
        <dbReference type="EC" id="2.7.7.13"/>
    </reaction>
</comment>
<keyword evidence="3 12" id="KW-0808">Transferase</keyword>
<dbReference type="PANTHER" id="PTHR46390">
    <property type="entry name" value="MANNOSE-1-PHOSPHATE GUANYLYLTRANSFERASE"/>
    <property type="match status" value="1"/>
</dbReference>
<protein>
    <recommendedName>
        <fullName evidence="2">mannose-1-phosphate guanylyltransferase</fullName>
        <ecNumber evidence="2">2.7.7.13</ecNumber>
    </recommendedName>
</protein>
<dbReference type="Pfam" id="PF00483">
    <property type="entry name" value="NTP_transferase"/>
    <property type="match status" value="1"/>
</dbReference>
<evidence type="ECO:0000256" key="3">
    <source>
        <dbReference type="ARBA" id="ARBA00022679"/>
    </source>
</evidence>
<dbReference type="InterPro" id="IPR006375">
    <property type="entry name" value="Man1P_GuaTrfase/Man6P_Isoase"/>
</dbReference>
<dbReference type="SUPFAM" id="SSF51182">
    <property type="entry name" value="RmlC-like cupins"/>
    <property type="match status" value="1"/>
</dbReference>
<gene>
    <name evidence="12" type="ORF">NWE54_25625</name>
</gene>
<evidence type="ECO:0000256" key="5">
    <source>
        <dbReference type="ARBA" id="ARBA00022741"/>
    </source>
</evidence>
<name>A0A9E8CSD9_9HYPH</name>
<feature type="domain" description="Nucleotidyl transferase" evidence="9">
    <location>
        <begin position="7"/>
        <end position="286"/>
    </location>
</feature>
<dbReference type="InterPro" id="IPR005835">
    <property type="entry name" value="NTP_transferase_dom"/>
</dbReference>
<dbReference type="Pfam" id="PF01050">
    <property type="entry name" value="MannoseP_isomer"/>
    <property type="match status" value="1"/>
</dbReference>
<dbReference type="GO" id="GO:0004475">
    <property type="term" value="F:mannose-1-phosphate guanylyltransferase (GTP) activity"/>
    <property type="evidence" value="ECO:0007669"/>
    <property type="project" value="UniProtKB-EC"/>
</dbReference>
<dbReference type="InterPro" id="IPR029044">
    <property type="entry name" value="Nucleotide-diphossugar_trans"/>
</dbReference>
<dbReference type="InterPro" id="IPR049577">
    <property type="entry name" value="GMPP_N"/>
</dbReference>
<dbReference type="CDD" id="cd02213">
    <property type="entry name" value="cupin_PMI_typeII_C"/>
    <property type="match status" value="1"/>
</dbReference>
<evidence type="ECO:0000256" key="7">
    <source>
        <dbReference type="ARBA" id="ARBA00047343"/>
    </source>
</evidence>
<sequence>MPSKIIPIVMCGGAGTRLWPVSRDTMPKQFISMFGGDSTFQRTMRLLSDDKVFAPAIVITNVEYRFTVQEQLQACGASAQIVLEPVRRDSAAAVAAATELALARDPGAIVGVFAADHIVQDGKLFVETCRQAGIVAQQGRIVTIGIPPTSPATGYGYIRPGEEIGDGARRIAAFVEKPDAARAAQYLLDGYFWNSGNFIFDATTMRAELGTFEPNVLAPVSEAVAKAEPDLAFLRLEATAFSRAKTISIDYAVMERTQKAAVVAGNFGWSDVGGWSAVWDLSEKDADGNAIEGRGYVLNGANNLVRSEDALVAVIGLDDIAVISTRDAVLVTPREQSDKVKQMVALITAHGESEAGAHREIQRPWGKYLSVDMGARYQVKRITVKPGGVLSLQKHYHRAEHWVVVRGTAEVTRNDETIIVHETESIYLPIGCVHRMANPGKIPLELIEVQVGSYLGEDDIVRIEDIYKRV</sequence>
<dbReference type="InterPro" id="IPR051161">
    <property type="entry name" value="Mannose-6P_isomerase_type2"/>
</dbReference>
<feature type="domain" description="Mannose-6-phosphate isomerase type II C-terminal" evidence="10">
    <location>
        <begin position="351"/>
        <end position="465"/>
    </location>
</feature>
<dbReference type="GO" id="GO:0009298">
    <property type="term" value="P:GDP-mannose biosynthetic process"/>
    <property type="evidence" value="ECO:0007669"/>
    <property type="project" value="TreeGrafter"/>
</dbReference>
<feature type="domain" description="MannoseP isomerase/GMP-like beta-helix" evidence="11">
    <location>
        <begin position="298"/>
        <end position="344"/>
    </location>
</feature>
<evidence type="ECO:0000259" key="10">
    <source>
        <dbReference type="Pfam" id="PF01050"/>
    </source>
</evidence>
<dbReference type="PANTHER" id="PTHR46390:SF1">
    <property type="entry name" value="MANNOSE-1-PHOSPHATE GUANYLYLTRANSFERASE"/>
    <property type="match status" value="1"/>
</dbReference>
<comment type="similarity">
    <text evidence="1 8">Belongs to the mannose-6-phosphate isomerase type 2 family.</text>
</comment>
<keyword evidence="5" id="KW-0547">Nucleotide-binding</keyword>
<dbReference type="InterPro" id="IPR011051">
    <property type="entry name" value="RmlC_Cupin_sf"/>
</dbReference>
<evidence type="ECO:0000259" key="11">
    <source>
        <dbReference type="Pfam" id="PF22640"/>
    </source>
</evidence>
<dbReference type="SUPFAM" id="SSF53448">
    <property type="entry name" value="Nucleotide-diphospho-sugar transferases"/>
    <property type="match status" value="1"/>
</dbReference>
<proteinExistence type="inferred from homology"/>
<dbReference type="EMBL" id="CP102774">
    <property type="protein sequence ID" value="UZF87088.1"/>
    <property type="molecule type" value="Genomic_DNA"/>
</dbReference>
<dbReference type="GO" id="GO:0000271">
    <property type="term" value="P:polysaccharide biosynthetic process"/>
    <property type="evidence" value="ECO:0007669"/>
    <property type="project" value="InterPro"/>
</dbReference>
<evidence type="ECO:0000256" key="8">
    <source>
        <dbReference type="RuleBase" id="RU004190"/>
    </source>
</evidence>
<evidence type="ECO:0000256" key="6">
    <source>
        <dbReference type="ARBA" id="ARBA00023134"/>
    </source>
</evidence>
<evidence type="ECO:0000256" key="2">
    <source>
        <dbReference type="ARBA" id="ARBA00012387"/>
    </source>
</evidence>
<reference evidence="12" key="1">
    <citation type="submission" date="2022-08" db="EMBL/GenBank/DDBJ databases">
        <title>Complete Genome Sequences of 2 Bosea sp. soil isolates.</title>
        <authorList>
            <person name="Alvarez Arevalo M."/>
            <person name="Sterndorff E.B."/>
            <person name="Faurdal D."/>
            <person name="Joergensen T.S."/>
            <person name="Weber T."/>
        </authorList>
    </citation>
    <scope>NUCLEOTIDE SEQUENCE</scope>
    <source>
        <strain evidence="12">NBC_00436</strain>
    </source>
</reference>
<evidence type="ECO:0000313" key="12">
    <source>
        <dbReference type="EMBL" id="UZF87088.1"/>
    </source>
</evidence>
<dbReference type="Gene3D" id="2.60.120.10">
    <property type="entry name" value="Jelly Rolls"/>
    <property type="match status" value="1"/>
</dbReference>
<dbReference type="Gene3D" id="3.90.550.10">
    <property type="entry name" value="Spore Coat Polysaccharide Biosynthesis Protein SpsA, Chain A"/>
    <property type="match status" value="1"/>
</dbReference>
<dbReference type="EC" id="2.7.7.13" evidence="2"/>